<reference evidence="7" key="1">
    <citation type="submission" date="2024-03" db="EMBL/GenBank/DDBJ databases">
        <title>WGS assembly of Saponaria officinalis var. Norfolk2.</title>
        <authorList>
            <person name="Jenkins J."/>
            <person name="Shu S."/>
            <person name="Grimwood J."/>
            <person name="Barry K."/>
            <person name="Goodstein D."/>
            <person name="Schmutz J."/>
            <person name="Leebens-Mack J."/>
            <person name="Osbourn A."/>
        </authorList>
    </citation>
    <scope>NUCLEOTIDE SEQUENCE [LARGE SCALE GENOMIC DNA]</scope>
    <source>
        <strain evidence="7">JIC</strain>
    </source>
</reference>
<feature type="transmembrane region" description="Helical" evidence="6">
    <location>
        <begin position="410"/>
        <end position="429"/>
    </location>
</feature>
<comment type="subcellular location">
    <subcellularLocation>
        <location evidence="1">Membrane</location>
        <topology evidence="1">Multi-pass membrane protein</topology>
    </subcellularLocation>
</comment>
<keyword evidence="3 6" id="KW-0812">Transmembrane</keyword>
<feature type="transmembrane region" description="Helical" evidence="6">
    <location>
        <begin position="347"/>
        <end position="374"/>
    </location>
</feature>
<gene>
    <name evidence="7" type="ORF">RND81_12G023700</name>
</gene>
<feature type="transmembrane region" description="Helical" evidence="6">
    <location>
        <begin position="94"/>
        <end position="113"/>
    </location>
</feature>
<dbReference type="InterPro" id="IPR051951">
    <property type="entry name" value="UNC-93_regulatory"/>
</dbReference>
<evidence type="ECO:0000256" key="3">
    <source>
        <dbReference type="ARBA" id="ARBA00022692"/>
    </source>
</evidence>
<evidence type="ECO:0000256" key="5">
    <source>
        <dbReference type="ARBA" id="ARBA00023136"/>
    </source>
</evidence>
<dbReference type="EMBL" id="JBDFQZ010000012">
    <property type="protein sequence ID" value="KAK9671346.1"/>
    <property type="molecule type" value="Genomic_DNA"/>
</dbReference>
<evidence type="ECO:0000256" key="2">
    <source>
        <dbReference type="ARBA" id="ARBA00009172"/>
    </source>
</evidence>
<dbReference type="PANTHER" id="PTHR19444">
    <property type="entry name" value="UNC-93 RELATED"/>
    <property type="match status" value="1"/>
</dbReference>
<dbReference type="Gene3D" id="1.20.1250.20">
    <property type="entry name" value="MFS general substrate transporter like domains"/>
    <property type="match status" value="2"/>
</dbReference>
<evidence type="ECO:0000313" key="7">
    <source>
        <dbReference type="EMBL" id="KAK9671346.1"/>
    </source>
</evidence>
<keyword evidence="4 6" id="KW-1133">Transmembrane helix</keyword>
<dbReference type="Proteomes" id="UP001443914">
    <property type="component" value="Unassembled WGS sequence"/>
</dbReference>
<feature type="transmembrane region" description="Helical" evidence="6">
    <location>
        <begin position="252"/>
        <end position="271"/>
    </location>
</feature>
<protein>
    <recommendedName>
        <fullName evidence="9">UNC93-like protein 3</fullName>
    </recommendedName>
</protein>
<feature type="transmembrane region" description="Helical" evidence="6">
    <location>
        <begin position="68"/>
        <end position="87"/>
    </location>
</feature>
<organism evidence="7 8">
    <name type="scientific">Saponaria officinalis</name>
    <name type="common">Common soapwort</name>
    <name type="synonym">Lychnis saponaria</name>
    <dbReference type="NCBI Taxonomy" id="3572"/>
    <lineage>
        <taxon>Eukaryota</taxon>
        <taxon>Viridiplantae</taxon>
        <taxon>Streptophyta</taxon>
        <taxon>Embryophyta</taxon>
        <taxon>Tracheophyta</taxon>
        <taxon>Spermatophyta</taxon>
        <taxon>Magnoliopsida</taxon>
        <taxon>eudicotyledons</taxon>
        <taxon>Gunneridae</taxon>
        <taxon>Pentapetalae</taxon>
        <taxon>Caryophyllales</taxon>
        <taxon>Caryophyllaceae</taxon>
        <taxon>Caryophylleae</taxon>
        <taxon>Saponaria</taxon>
    </lineage>
</organism>
<comment type="similarity">
    <text evidence="2">Belongs to the unc-93 family.</text>
</comment>
<feature type="transmembrane region" description="Helical" evidence="6">
    <location>
        <begin position="31"/>
        <end position="48"/>
    </location>
</feature>
<accession>A0AAW1H4P2</accession>
<dbReference type="GO" id="GO:0055075">
    <property type="term" value="P:potassium ion homeostasis"/>
    <property type="evidence" value="ECO:0007669"/>
    <property type="project" value="InterPro"/>
</dbReference>
<evidence type="ECO:0000256" key="6">
    <source>
        <dbReference type="SAM" id="Phobius"/>
    </source>
</evidence>
<dbReference type="InterPro" id="IPR010291">
    <property type="entry name" value="Ion_channel_UNC-93"/>
</dbReference>
<keyword evidence="5 6" id="KW-0472">Membrane</keyword>
<evidence type="ECO:0000256" key="4">
    <source>
        <dbReference type="ARBA" id="ARBA00022989"/>
    </source>
</evidence>
<proteinExistence type="inferred from homology"/>
<keyword evidence="8" id="KW-1185">Reference proteome</keyword>
<feature type="transmembrane region" description="Helical" evidence="6">
    <location>
        <begin position="119"/>
        <end position="137"/>
    </location>
</feature>
<dbReference type="PANTHER" id="PTHR19444:SF13">
    <property type="entry name" value="PROTEIN UNC-93 HOMOLOG A"/>
    <property type="match status" value="1"/>
</dbReference>
<feature type="transmembrane region" description="Helical" evidence="6">
    <location>
        <begin position="315"/>
        <end position="335"/>
    </location>
</feature>
<dbReference type="SUPFAM" id="SSF103473">
    <property type="entry name" value="MFS general substrate transporter"/>
    <property type="match status" value="1"/>
</dbReference>
<dbReference type="CDD" id="cd17338">
    <property type="entry name" value="MFS_unc93_like"/>
    <property type="match status" value="1"/>
</dbReference>
<dbReference type="InterPro" id="IPR036259">
    <property type="entry name" value="MFS_trans_sf"/>
</dbReference>
<dbReference type="AlphaFoldDB" id="A0AAW1H4P2"/>
<dbReference type="Pfam" id="PF05978">
    <property type="entry name" value="UNC-93"/>
    <property type="match status" value="1"/>
</dbReference>
<dbReference type="GO" id="GO:0016020">
    <property type="term" value="C:membrane"/>
    <property type="evidence" value="ECO:0007669"/>
    <property type="project" value="UniProtKB-SubCell"/>
</dbReference>
<evidence type="ECO:0000256" key="1">
    <source>
        <dbReference type="ARBA" id="ARBA00004141"/>
    </source>
</evidence>
<evidence type="ECO:0000313" key="8">
    <source>
        <dbReference type="Proteomes" id="UP001443914"/>
    </source>
</evidence>
<sequence>MDNSIASDETLPLVDPNSSIKSLKTSHSRDVHVLSLAFLLVFSAYGAVQNLESTVNVEGDLGTISLGILYVSFMIFSMFASLVVRNFGSKNSMLLGTTGYWLFTAANLMPNWYTMVPASVYMGFCASIIWVGQGTYLTSTARSHARDCNLHDGTIIGNFNGEFWGIYATHQVIGNLIALFLLKDDKEGATGGVNLLFIVFLCIMTVGCVLMCFLNRRDGTADEQPKDSSIGCTSFVVSVAKSVIKPLFDIRILLIIPLFAYSGLQQAFVWAEFTKKIVKPALGESGIGGSMAMYGAADAVCSLIAGRLTSSLSSITWIIAGGSLTHAIILLWILIAYSTTTGVLGIVYPLLMAAALGIGNGVLMTQINALLGMLFKHDMEGAFAQLKVWQSFSIAVIFFLTPYISLHTMAFIMLTALCVSLVSFFILILRVEKVFSPRQLAT</sequence>
<evidence type="ECO:0008006" key="9">
    <source>
        <dbReference type="Google" id="ProtNLM"/>
    </source>
</evidence>
<feature type="transmembrane region" description="Helical" evidence="6">
    <location>
        <begin position="386"/>
        <end position="404"/>
    </location>
</feature>
<feature type="transmembrane region" description="Helical" evidence="6">
    <location>
        <begin position="291"/>
        <end position="308"/>
    </location>
</feature>
<name>A0AAW1H4P2_SAPOF</name>
<feature type="transmembrane region" description="Helical" evidence="6">
    <location>
        <begin position="194"/>
        <end position="214"/>
    </location>
</feature>
<dbReference type="InterPro" id="IPR044771">
    <property type="entry name" value="UN933_plant"/>
</dbReference>
<comment type="caution">
    <text evidence="7">The sequence shown here is derived from an EMBL/GenBank/DDBJ whole genome shotgun (WGS) entry which is preliminary data.</text>
</comment>
<feature type="transmembrane region" description="Helical" evidence="6">
    <location>
        <begin position="164"/>
        <end position="182"/>
    </location>
</feature>